<name>A0ACC3D5A6_9PEZI</name>
<gene>
    <name evidence="1" type="ORF">LTS18_005134</name>
</gene>
<sequence length="733" mass="81724">MARAAARADHDMKTVEDAANNMPYANQSPAGKEKSGVVKLKPSNRRKGSKTWQKVDLGEFLGHAGEQVEFDDQSAYDSGPSFYERKRTVIDPLSGFARPSTAQSRDAEATEEDAQRAVAVEAHNRDIVRVFGYPLPLLDLLQRNIGQYDGEMQFVIHTNGDVSAHQWNNRSHQWTNVGQFSFPRRKVEGQLAAERLRGQTVGSMVPHNTLSYFFAIAKQRENLTAEVSAPLQVIKDTSASAPTTENVLKFAPTGPRQRPPPASRYDSFSSGGITPVEIMTQNVANLQIHDGRDASGGYPQPNVETRQQAAFRTPQDDPFVSARTSPEHARREQPYPQAHPQPQHDAQQFAGQDARMIDSNFRFPQAETQSHAPQRDSQPDLERARKLYADQEKQRWELHQQQAHLREVAFGEEAANTRRGPAVSPFYPQVQRHVYPVTQQQPHDRFQAVPQTIFNHTKSNALHTRALQTALNDSREQMRVAPGTTRGFAGVRAFDRETNSNRTILAPSPELSHKALEDSVADPDLGLYCWDVYDGPSTQNMSNEELLAHQEKTAWNERMPAFADKRKIIESGGRKIIQQADLTQEQEEEFWWTSGTRADRHNAFYESIMSAHKNTPGKQSSRVDADSVNPISTRLLIPLFETLNEYVNPSGLTSASRSTSFGAPSNSQFFAGNSGFIPPPPGLSNTNKNNNNSANSGNHPDRFTIPGIPLPADYFARFAPPPEYAVDKSAKGN</sequence>
<dbReference type="Proteomes" id="UP001186974">
    <property type="component" value="Unassembled WGS sequence"/>
</dbReference>
<reference evidence="1" key="1">
    <citation type="submission" date="2024-09" db="EMBL/GenBank/DDBJ databases">
        <title>Black Yeasts Isolated from many extreme environments.</title>
        <authorList>
            <person name="Coleine C."/>
            <person name="Stajich J.E."/>
            <person name="Selbmann L."/>
        </authorList>
    </citation>
    <scope>NUCLEOTIDE SEQUENCE</scope>
    <source>
        <strain evidence="1">CCFEE 5737</strain>
    </source>
</reference>
<protein>
    <submittedName>
        <fullName evidence="1">Uncharacterized protein</fullName>
    </submittedName>
</protein>
<evidence type="ECO:0000313" key="1">
    <source>
        <dbReference type="EMBL" id="KAK3061942.1"/>
    </source>
</evidence>
<feature type="non-terminal residue" evidence="1">
    <location>
        <position position="733"/>
    </location>
</feature>
<comment type="caution">
    <text evidence="1">The sequence shown here is derived from an EMBL/GenBank/DDBJ whole genome shotgun (WGS) entry which is preliminary data.</text>
</comment>
<accession>A0ACC3D5A6</accession>
<dbReference type="EMBL" id="JAWDJW010007551">
    <property type="protein sequence ID" value="KAK3061942.1"/>
    <property type="molecule type" value="Genomic_DNA"/>
</dbReference>
<organism evidence="1 2">
    <name type="scientific">Coniosporium uncinatum</name>
    <dbReference type="NCBI Taxonomy" id="93489"/>
    <lineage>
        <taxon>Eukaryota</taxon>
        <taxon>Fungi</taxon>
        <taxon>Dikarya</taxon>
        <taxon>Ascomycota</taxon>
        <taxon>Pezizomycotina</taxon>
        <taxon>Dothideomycetes</taxon>
        <taxon>Dothideomycetes incertae sedis</taxon>
        <taxon>Coniosporium</taxon>
    </lineage>
</organism>
<evidence type="ECO:0000313" key="2">
    <source>
        <dbReference type="Proteomes" id="UP001186974"/>
    </source>
</evidence>
<keyword evidence="2" id="KW-1185">Reference proteome</keyword>
<proteinExistence type="predicted"/>